<protein>
    <submittedName>
        <fullName evidence="2">Uncharacterized protein</fullName>
    </submittedName>
</protein>
<accession>A0A9X8IYI6</accession>
<evidence type="ECO:0000313" key="3">
    <source>
        <dbReference type="Proteomes" id="UP000253597"/>
    </source>
</evidence>
<reference evidence="2 3" key="1">
    <citation type="submission" date="2019-01" db="EMBL/GenBank/DDBJ databases">
        <title>Draft genome sequence of heavy metal resistant Bacillus cereus NWUAB01.</title>
        <authorList>
            <person name="Babalola O."/>
            <person name="Aremu B.R."/>
            <person name="Ayangbenro A.S."/>
        </authorList>
    </citation>
    <scope>NUCLEOTIDE SEQUENCE [LARGE SCALE GENOMIC DNA]</scope>
    <source>
        <strain evidence="2 3">NWUAB01</strain>
    </source>
</reference>
<feature type="transmembrane region" description="Helical" evidence="1">
    <location>
        <begin position="12"/>
        <end position="30"/>
    </location>
</feature>
<keyword evidence="1" id="KW-1133">Transmembrane helix</keyword>
<dbReference type="RefSeq" id="WP_113304614.1">
    <property type="nucleotide sequence ID" value="NZ_QNGD03000008.1"/>
</dbReference>
<keyword evidence="1" id="KW-0472">Membrane</keyword>
<name>A0A9X8IYI6_BACCE</name>
<evidence type="ECO:0000256" key="1">
    <source>
        <dbReference type="SAM" id="Phobius"/>
    </source>
</evidence>
<organism evidence="2 3">
    <name type="scientific">Bacillus cereus</name>
    <dbReference type="NCBI Taxonomy" id="1396"/>
    <lineage>
        <taxon>Bacteria</taxon>
        <taxon>Bacillati</taxon>
        <taxon>Bacillota</taxon>
        <taxon>Bacilli</taxon>
        <taxon>Bacillales</taxon>
        <taxon>Bacillaceae</taxon>
        <taxon>Bacillus</taxon>
        <taxon>Bacillus cereus group</taxon>
    </lineage>
</organism>
<evidence type="ECO:0000313" key="2">
    <source>
        <dbReference type="EMBL" id="RWQ73163.1"/>
    </source>
</evidence>
<dbReference type="EMBL" id="QNGD03000008">
    <property type="protein sequence ID" value="RWQ73163.1"/>
    <property type="molecule type" value="Genomic_DNA"/>
</dbReference>
<proteinExistence type="predicted"/>
<comment type="caution">
    <text evidence="2">The sequence shown here is derived from an EMBL/GenBank/DDBJ whole genome shotgun (WGS) entry which is preliminary data.</text>
</comment>
<dbReference type="Proteomes" id="UP000253597">
    <property type="component" value="Unassembled WGS sequence"/>
</dbReference>
<dbReference type="AlphaFoldDB" id="A0A9X8IYI6"/>
<gene>
    <name evidence="2" type="ORF">DR116_0017800</name>
</gene>
<keyword evidence="1" id="KW-0812">Transmembrane</keyword>
<sequence length="210" mass="24332">MIEFLKSNIIPIAAFFISLATFFITFANFWRNRAKIECIQPDGVSAHIIKPDRIDLETPDVYWQSDFRVIMDVIITNKSALPISIIEFKLNNRFKFNSYSKPGTEYPVTIKSAKQIHNNIEFYDGDERKLEFQISDKWLQPIIDIPPYTSLRGHLFFHASDTSDLNIGENTLEIVTSRKNFSFQVKLNNKLNSIIPLPDKVHGARETFPF</sequence>